<dbReference type="PANTHER" id="PTHR24221:SF590">
    <property type="entry name" value="COMPONENT LINKED WITH THE ASSEMBLY OF CYTOCHROME' TRANSPORT TRANSMEMBRANE ATP-BINDING PROTEIN ABC TRANSPORTER CYDD-RELATED"/>
    <property type="match status" value="1"/>
</dbReference>
<keyword evidence="1" id="KW-0547">Nucleotide-binding</keyword>
<dbReference type="PROSITE" id="PS50893">
    <property type="entry name" value="ABC_TRANSPORTER_2"/>
    <property type="match status" value="1"/>
</dbReference>
<gene>
    <name evidence="4" type="ORF">OA50_03222</name>
</gene>
<dbReference type="SUPFAM" id="SSF52540">
    <property type="entry name" value="P-loop containing nucleoside triphosphate hydrolases"/>
    <property type="match status" value="1"/>
</dbReference>
<dbReference type="SMART" id="SM00382">
    <property type="entry name" value="AAA"/>
    <property type="match status" value="1"/>
</dbReference>
<comment type="caution">
    <text evidence="4">The sequence shown here is derived from an EMBL/GenBank/DDBJ whole genome shotgun (WGS) entry which is preliminary data.</text>
</comment>
<dbReference type="Proteomes" id="UP000030960">
    <property type="component" value="Unassembled WGS sequence"/>
</dbReference>
<evidence type="ECO:0000256" key="2">
    <source>
        <dbReference type="ARBA" id="ARBA00022840"/>
    </source>
</evidence>
<keyword evidence="2" id="KW-0067">ATP-binding</keyword>
<dbReference type="GO" id="GO:0005524">
    <property type="term" value="F:ATP binding"/>
    <property type="evidence" value="ECO:0007669"/>
    <property type="project" value="UniProtKB-KW"/>
</dbReference>
<organism evidence="4 5">
    <name type="scientific">Mameliella alba</name>
    <dbReference type="NCBI Taxonomy" id="561184"/>
    <lineage>
        <taxon>Bacteria</taxon>
        <taxon>Pseudomonadati</taxon>
        <taxon>Pseudomonadota</taxon>
        <taxon>Alphaproteobacteria</taxon>
        <taxon>Rhodobacterales</taxon>
        <taxon>Roseobacteraceae</taxon>
        <taxon>Mameliella</taxon>
    </lineage>
</organism>
<dbReference type="InterPro" id="IPR003593">
    <property type="entry name" value="AAA+_ATPase"/>
</dbReference>
<dbReference type="RefSeq" id="WP_223306223.1">
    <property type="nucleotide sequence ID" value="NZ_JSUQ01000012.1"/>
</dbReference>
<dbReference type="GO" id="GO:0016887">
    <property type="term" value="F:ATP hydrolysis activity"/>
    <property type="evidence" value="ECO:0007669"/>
    <property type="project" value="InterPro"/>
</dbReference>
<accession>A0A0B3RLU7</accession>
<evidence type="ECO:0000313" key="5">
    <source>
        <dbReference type="Proteomes" id="UP000030960"/>
    </source>
</evidence>
<dbReference type="PANTHER" id="PTHR24221">
    <property type="entry name" value="ATP-BINDING CASSETTE SUB-FAMILY B"/>
    <property type="match status" value="1"/>
</dbReference>
<feature type="domain" description="ABC transporter" evidence="3">
    <location>
        <begin position="1"/>
        <end position="185"/>
    </location>
</feature>
<reference evidence="4 5" key="1">
    <citation type="submission" date="2014-10" db="EMBL/GenBank/DDBJ databases">
        <title>Genome sequence of Ponticoccus sp. strain UMTAT08 isolated from clonal culture of toxic dinoflagellate Alexandrium tamiyavanichii.</title>
        <authorList>
            <person name="Gan H.Y."/>
            <person name="Muhd D.-D."/>
            <person name="Mohd Noor M.E."/>
            <person name="Yeong Y.S."/>
            <person name="Usup G."/>
        </authorList>
    </citation>
    <scope>NUCLEOTIDE SEQUENCE [LARGE SCALE GENOMIC DNA]</scope>
    <source>
        <strain evidence="4 5">UMTAT08</strain>
    </source>
</reference>
<proteinExistence type="predicted"/>
<dbReference type="GO" id="GO:0042626">
    <property type="term" value="F:ATPase-coupled transmembrane transporter activity"/>
    <property type="evidence" value="ECO:0007669"/>
    <property type="project" value="TreeGrafter"/>
</dbReference>
<protein>
    <submittedName>
        <fullName evidence="4">ABC transporter, transmembrane region:ATP/GTP-binding site motif A (P-loop):ABC transporter:AAA ATPase</fullName>
    </submittedName>
</protein>
<keyword evidence="5" id="KW-1185">Reference proteome</keyword>
<dbReference type="Pfam" id="PF00005">
    <property type="entry name" value="ABC_tran"/>
    <property type="match status" value="1"/>
</dbReference>
<dbReference type="PROSITE" id="PS00211">
    <property type="entry name" value="ABC_TRANSPORTER_1"/>
    <property type="match status" value="1"/>
</dbReference>
<dbReference type="InterPro" id="IPR027417">
    <property type="entry name" value="P-loop_NTPase"/>
</dbReference>
<dbReference type="InterPro" id="IPR039421">
    <property type="entry name" value="Type_1_exporter"/>
</dbReference>
<evidence type="ECO:0000256" key="1">
    <source>
        <dbReference type="ARBA" id="ARBA00022741"/>
    </source>
</evidence>
<dbReference type="InterPro" id="IPR003439">
    <property type="entry name" value="ABC_transporter-like_ATP-bd"/>
</dbReference>
<dbReference type="AlphaFoldDB" id="A0A0B3RLU7"/>
<dbReference type="InterPro" id="IPR017871">
    <property type="entry name" value="ABC_transporter-like_CS"/>
</dbReference>
<evidence type="ECO:0000259" key="3">
    <source>
        <dbReference type="PROSITE" id="PS50893"/>
    </source>
</evidence>
<evidence type="ECO:0000313" key="4">
    <source>
        <dbReference type="EMBL" id="KHQ52205.1"/>
    </source>
</evidence>
<keyword evidence="4" id="KW-0812">Transmembrane</keyword>
<keyword evidence="4" id="KW-0472">Membrane</keyword>
<name>A0A0B3RLU7_9RHOB</name>
<dbReference type="Gene3D" id="3.40.50.300">
    <property type="entry name" value="P-loop containing nucleotide triphosphate hydrolases"/>
    <property type="match status" value="1"/>
</dbReference>
<dbReference type="EMBL" id="JSUQ01000012">
    <property type="protein sequence ID" value="KHQ52205.1"/>
    <property type="molecule type" value="Genomic_DNA"/>
</dbReference>
<sequence>MAIGPGESVAITGPSGVGKTTLLRLLAGLEAPDTGVIHLGKNALTDDTADAWRSRIGWMPQAPHFLNRSLRHNIAFGAPLDPDTLDRARLGAVLAALPRSTLTPLGERGAGLSGGEARRVMLARALHGAPDVLLADEPTADLDAETAGDVIEGLMGFVARGGTLIVATHDPRLSSRMARNLVLEAST</sequence>